<dbReference type="InterPro" id="IPR038731">
    <property type="entry name" value="RgtA/B/C-like"/>
</dbReference>
<feature type="transmembrane region" description="Helical" evidence="8">
    <location>
        <begin position="463"/>
        <end position="481"/>
    </location>
</feature>
<dbReference type="GO" id="GO:0016763">
    <property type="term" value="F:pentosyltransferase activity"/>
    <property type="evidence" value="ECO:0007669"/>
    <property type="project" value="TreeGrafter"/>
</dbReference>
<feature type="transmembrane region" description="Helical" evidence="8">
    <location>
        <begin position="273"/>
        <end position="289"/>
    </location>
</feature>
<feature type="transmembrane region" description="Helical" evidence="8">
    <location>
        <begin position="151"/>
        <end position="173"/>
    </location>
</feature>
<keyword evidence="2" id="KW-1003">Cell membrane</keyword>
<feature type="transmembrane region" description="Helical" evidence="8">
    <location>
        <begin position="493"/>
        <end position="516"/>
    </location>
</feature>
<evidence type="ECO:0000259" key="9">
    <source>
        <dbReference type="Pfam" id="PF13231"/>
    </source>
</evidence>
<reference evidence="10" key="1">
    <citation type="submission" date="2018-06" db="EMBL/GenBank/DDBJ databases">
        <authorList>
            <person name="Zhirakovskaya E."/>
        </authorList>
    </citation>
    <scope>NUCLEOTIDE SEQUENCE</scope>
</reference>
<evidence type="ECO:0000256" key="3">
    <source>
        <dbReference type="ARBA" id="ARBA00022676"/>
    </source>
</evidence>
<keyword evidence="6 8" id="KW-1133">Transmembrane helix</keyword>
<gene>
    <name evidence="10" type="ORF">MNBD_GAMMA06-262</name>
</gene>
<dbReference type="InterPro" id="IPR050297">
    <property type="entry name" value="LipidA_mod_glycosyltrf_83"/>
</dbReference>
<evidence type="ECO:0000256" key="8">
    <source>
        <dbReference type="SAM" id="Phobius"/>
    </source>
</evidence>
<comment type="subcellular location">
    <subcellularLocation>
        <location evidence="1">Cell membrane</location>
        <topology evidence="1">Multi-pass membrane protein</topology>
    </subcellularLocation>
</comment>
<evidence type="ECO:0000313" key="10">
    <source>
        <dbReference type="EMBL" id="VAW53624.1"/>
    </source>
</evidence>
<feature type="transmembrane region" description="Helical" evidence="8">
    <location>
        <begin position="246"/>
        <end position="267"/>
    </location>
</feature>
<feature type="transmembrane region" description="Helical" evidence="8">
    <location>
        <begin position="21"/>
        <end position="42"/>
    </location>
</feature>
<feature type="transmembrane region" description="Helical" evidence="8">
    <location>
        <begin position="216"/>
        <end position="234"/>
    </location>
</feature>
<sequence>MLQTLKQLYFEIRTPAAVPGTGSFAIASLAIVIDLVVTLSLFHLGNSIAISHTCGFIAAGSSLLILRFLGFDKTTVTITGDTSFQKTLSVLIYFLVQTAIRGGSIVSMNHFGLPELQALGLGILVATIIGSYSSGLLLSRTNHQSLYSSNWLSLGITLAVCIFALRLVFLGGMEVIPQEAYYWNYAQHMSPGYLDHPPLVAATIYSGEALFGHNAWGTRIGAFIYGLIFIFIFYRYARLQVDQTCAVLASVFALSLPYFFLGTGFLIAPDSPLALAWVMALYFFYRVLVNNEMRAWYGIGLAMGIGMLSKYTIVLLAPAALLFIIIDPQSRKHLLRKEPYIAVIIAALVFSPVIYWNAINDWASFMFHASDRFEEEPKFFLWMMLTNILAMVTPLPLLALPYLFTTNATVEDESLAMQVKSSIKSPFTPRVRLFIGVFLLLPMCVFAWNALKNEPRYNWTGPLWITLLPMLAWLVVHANRLRWHWSGWLLNKLTAPLLFLLIGLYAILLHFISLGLPGVDFPRGAARLVGWPEISQNILAIQQGLPASKNRVVVAGMDKYFIASKLSYYGTEEFLGNNNKLQVTGNHLFGDNSLMFAYWNPAEEFKGNTVIMLSRSESDLSDKRLKPYFEKLSPTVAAFPVYKDDLGLPEKTIREYYSRIGFAYKPIMP</sequence>
<accession>A0A3B0XC86</accession>
<feature type="transmembrane region" description="Helical" evidence="8">
    <location>
        <begin position="118"/>
        <end position="139"/>
    </location>
</feature>
<feature type="transmembrane region" description="Helical" evidence="8">
    <location>
        <begin position="90"/>
        <end position="112"/>
    </location>
</feature>
<proteinExistence type="predicted"/>
<dbReference type="PANTHER" id="PTHR33908">
    <property type="entry name" value="MANNOSYLTRANSFERASE YKCB-RELATED"/>
    <property type="match status" value="1"/>
</dbReference>
<evidence type="ECO:0000256" key="1">
    <source>
        <dbReference type="ARBA" id="ARBA00004651"/>
    </source>
</evidence>
<evidence type="ECO:0000256" key="6">
    <source>
        <dbReference type="ARBA" id="ARBA00022989"/>
    </source>
</evidence>
<dbReference type="EMBL" id="UOFD01000064">
    <property type="protein sequence ID" value="VAW53624.1"/>
    <property type="molecule type" value="Genomic_DNA"/>
</dbReference>
<dbReference type="AlphaFoldDB" id="A0A3B0XC86"/>
<keyword evidence="5 8" id="KW-0812">Transmembrane</keyword>
<evidence type="ECO:0000256" key="5">
    <source>
        <dbReference type="ARBA" id="ARBA00022692"/>
    </source>
</evidence>
<dbReference type="Pfam" id="PF13231">
    <property type="entry name" value="PMT_2"/>
    <property type="match status" value="1"/>
</dbReference>
<feature type="transmembrane region" description="Helical" evidence="8">
    <location>
        <begin position="301"/>
        <end position="326"/>
    </location>
</feature>
<keyword evidence="7 8" id="KW-0472">Membrane</keyword>
<dbReference type="GO" id="GO:0005886">
    <property type="term" value="C:plasma membrane"/>
    <property type="evidence" value="ECO:0007669"/>
    <property type="project" value="UniProtKB-SubCell"/>
</dbReference>
<evidence type="ECO:0000256" key="2">
    <source>
        <dbReference type="ARBA" id="ARBA00022475"/>
    </source>
</evidence>
<name>A0A3B0XC86_9ZZZZ</name>
<dbReference type="PANTHER" id="PTHR33908:SF11">
    <property type="entry name" value="MEMBRANE PROTEIN"/>
    <property type="match status" value="1"/>
</dbReference>
<feature type="transmembrane region" description="Helical" evidence="8">
    <location>
        <begin position="338"/>
        <end position="358"/>
    </location>
</feature>
<evidence type="ECO:0000256" key="7">
    <source>
        <dbReference type="ARBA" id="ARBA00023136"/>
    </source>
</evidence>
<feature type="transmembrane region" description="Helical" evidence="8">
    <location>
        <begin position="379"/>
        <end position="404"/>
    </location>
</feature>
<keyword evidence="4" id="KW-0808">Transferase</keyword>
<feature type="transmembrane region" description="Helical" evidence="8">
    <location>
        <begin position="48"/>
        <end position="69"/>
    </location>
</feature>
<dbReference type="GO" id="GO:0008610">
    <property type="term" value="P:lipid biosynthetic process"/>
    <property type="evidence" value="ECO:0007669"/>
    <property type="project" value="UniProtKB-ARBA"/>
</dbReference>
<keyword evidence="3" id="KW-0328">Glycosyltransferase</keyword>
<feature type="domain" description="Glycosyltransferase RgtA/B/C/D-like" evidence="9">
    <location>
        <begin position="195"/>
        <end position="356"/>
    </location>
</feature>
<protein>
    <recommendedName>
        <fullName evidence="9">Glycosyltransferase RgtA/B/C/D-like domain-containing protein</fullName>
    </recommendedName>
</protein>
<evidence type="ECO:0000256" key="4">
    <source>
        <dbReference type="ARBA" id="ARBA00022679"/>
    </source>
</evidence>
<feature type="transmembrane region" description="Helical" evidence="8">
    <location>
        <begin position="431"/>
        <end position="451"/>
    </location>
</feature>
<organism evidence="10">
    <name type="scientific">hydrothermal vent metagenome</name>
    <dbReference type="NCBI Taxonomy" id="652676"/>
    <lineage>
        <taxon>unclassified sequences</taxon>
        <taxon>metagenomes</taxon>
        <taxon>ecological metagenomes</taxon>
    </lineage>
</organism>